<gene>
    <name evidence="1" type="ORF">GCM10022394_04330</name>
</gene>
<dbReference type="RefSeq" id="WP_344954275.1">
    <property type="nucleotide sequence ID" value="NZ_BAABCX010000001.1"/>
</dbReference>
<organism evidence="1 2">
    <name type="scientific">Zobellella aerophila</name>
    <dbReference type="NCBI Taxonomy" id="870480"/>
    <lineage>
        <taxon>Bacteria</taxon>
        <taxon>Pseudomonadati</taxon>
        <taxon>Pseudomonadota</taxon>
        <taxon>Gammaproteobacteria</taxon>
        <taxon>Aeromonadales</taxon>
        <taxon>Aeromonadaceae</taxon>
        <taxon>Zobellella</taxon>
    </lineage>
</organism>
<keyword evidence="2" id="KW-1185">Reference proteome</keyword>
<reference evidence="2" key="1">
    <citation type="journal article" date="2019" name="Int. J. Syst. Evol. Microbiol.">
        <title>The Global Catalogue of Microorganisms (GCM) 10K type strain sequencing project: providing services to taxonomists for standard genome sequencing and annotation.</title>
        <authorList>
            <consortium name="The Broad Institute Genomics Platform"/>
            <consortium name="The Broad Institute Genome Sequencing Center for Infectious Disease"/>
            <person name="Wu L."/>
            <person name="Ma J."/>
        </authorList>
    </citation>
    <scope>NUCLEOTIDE SEQUENCE [LARGE SCALE GENOMIC DNA]</scope>
    <source>
        <strain evidence="2">JCM 17110</strain>
    </source>
</reference>
<evidence type="ECO:0000313" key="1">
    <source>
        <dbReference type="EMBL" id="GAA3528299.1"/>
    </source>
</evidence>
<accession>A0ABP6V7K7</accession>
<proteinExistence type="predicted"/>
<name>A0ABP6V7K7_9GAMM</name>
<dbReference type="EMBL" id="BAABCX010000001">
    <property type="protein sequence ID" value="GAA3528299.1"/>
    <property type="molecule type" value="Genomic_DNA"/>
</dbReference>
<protein>
    <submittedName>
        <fullName evidence="1">Uncharacterized protein</fullName>
    </submittedName>
</protein>
<comment type="caution">
    <text evidence="1">The sequence shown here is derived from an EMBL/GenBank/DDBJ whole genome shotgun (WGS) entry which is preliminary data.</text>
</comment>
<evidence type="ECO:0000313" key="2">
    <source>
        <dbReference type="Proteomes" id="UP001500795"/>
    </source>
</evidence>
<dbReference type="Proteomes" id="UP001500795">
    <property type="component" value="Unassembled WGS sequence"/>
</dbReference>
<sequence length="73" mass="7905">MSAIHGFFSKVFWNKGDTGVADPGGNGAILRNKIGLMLATIMGYKPLPGGQPAAVYDYTKDHHNRLKAFQVTL</sequence>